<dbReference type="FunFam" id="1.10.287.130:FF:000004">
    <property type="entry name" value="Ethylene receptor 1"/>
    <property type="match status" value="1"/>
</dbReference>
<evidence type="ECO:0000256" key="5">
    <source>
        <dbReference type="ARBA" id="ARBA00022553"/>
    </source>
</evidence>
<name>A0A8J4H9H7_9PROT</name>
<dbReference type="SUPFAM" id="SSF47384">
    <property type="entry name" value="Homodimeric domain of signal transducing histidine kinase"/>
    <property type="match status" value="1"/>
</dbReference>
<keyword evidence="10" id="KW-0067">ATP-binding</keyword>
<comment type="catalytic activity">
    <reaction evidence="1">
        <text>ATP + protein L-histidine = ADP + protein N-phospho-L-histidine.</text>
        <dbReference type="EC" id="2.7.13.3"/>
    </reaction>
</comment>
<dbReference type="Gene3D" id="3.30.565.10">
    <property type="entry name" value="Histidine kinase-like ATPase, C-terminal domain"/>
    <property type="match status" value="1"/>
</dbReference>
<evidence type="ECO:0000259" key="17">
    <source>
        <dbReference type="PROSITE" id="PS50109"/>
    </source>
</evidence>
<evidence type="ECO:0000256" key="12">
    <source>
        <dbReference type="ARBA" id="ARBA00023012"/>
    </source>
</evidence>
<keyword evidence="12" id="KW-0902">Two-component regulatory system</keyword>
<dbReference type="CDD" id="cd16922">
    <property type="entry name" value="HATPase_EvgS-ArcB-TorS-like"/>
    <property type="match status" value="1"/>
</dbReference>
<dbReference type="PROSITE" id="PS50894">
    <property type="entry name" value="HPT"/>
    <property type="match status" value="1"/>
</dbReference>
<dbReference type="EC" id="2.7.13.3" evidence="3"/>
<dbReference type="GO" id="GO:0000155">
    <property type="term" value="F:phosphorelay sensor kinase activity"/>
    <property type="evidence" value="ECO:0007669"/>
    <property type="project" value="InterPro"/>
</dbReference>
<reference evidence="20" key="1">
    <citation type="journal article" date="2020" name="mSystems">
        <title>Genome- and Community-Level Interaction Insights into Carbon Utilization and Element Cycling Functions of Hydrothermarchaeota in Hydrothermal Sediment.</title>
        <authorList>
            <person name="Zhou Z."/>
            <person name="Liu Y."/>
            <person name="Xu W."/>
            <person name="Pan J."/>
            <person name="Luo Z.H."/>
            <person name="Li M."/>
        </authorList>
    </citation>
    <scope>NUCLEOTIDE SEQUENCE</scope>
    <source>
        <strain evidence="20">SpSt-997</strain>
    </source>
</reference>
<evidence type="ECO:0000259" key="19">
    <source>
        <dbReference type="PROSITE" id="PS50894"/>
    </source>
</evidence>
<evidence type="ECO:0000256" key="4">
    <source>
        <dbReference type="ARBA" id="ARBA00022475"/>
    </source>
</evidence>
<dbReference type="InterPro" id="IPR036641">
    <property type="entry name" value="HPT_dom_sf"/>
</dbReference>
<feature type="domain" description="Histidine kinase" evidence="17">
    <location>
        <begin position="198"/>
        <end position="419"/>
    </location>
</feature>
<dbReference type="Pfam" id="PF01627">
    <property type="entry name" value="Hpt"/>
    <property type="match status" value="1"/>
</dbReference>
<dbReference type="InterPro" id="IPR003661">
    <property type="entry name" value="HisK_dim/P_dom"/>
</dbReference>
<dbReference type="Gene3D" id="3.40.50.2300">
    <property type="match status" value="1"/>
</dbReference>
<keyword evidence="11 16" id="KW-1133">Transmembrane helix</keyword>
<evidence type="ECO:0000256" key="9">
    <source>
        <dbReference type="ARBA" id="ARBA00022777"/>
    </source>
</evidence>
<dbReference type="GO" id="GO:0005524">
    <property type="term" value="F:ATP binding"/>
    <property type="evidence" value="ECO:0007669"/>
    <property type="project" value="UniProtKB-KW"/>
</dbReference>
<keyword evidence="8" id="KW-0547">Nucleotide-binding</keyword>
<dbReference type="CDD" id="cd00082">
    <property type="entry name" value="HisKA"/>
    <property type="match status" value="1"/>
</dbReference>
<feature type="transmembrane region" description="Helical" evidence="16">
    <location>
        <begin position="94"/>
        <end position="116"/>
    </location>
</feature>
<protein>
    <recommendedName>
        <fullName evidence="3">histidine kinase</fullName>
        <ecNumber evidence="3">2.7.13.3</ecNumber>
    </recommendedName>
</protein>
<dbReference type="PANTHER" id="PTHR45339">
    <property type="entry name" value="HYBRID SIGNAL TRANSDUCTION HISTIDINE KINASE J"/>
    <property type="match status" value="1"/>
</dbReference>
<keyword evidence="4" id="KW-1003">Cell membrane</keyword>
<evidence type="ECO:0000256" key="11">
    <source>
        <dbReference type="ARBA" id="ARBA00022989"/>
    </source>
</evidence>
<evidence type="ECO:0000256" key="16">
    <source>
        <dbReference type="SAM" id="Phobius"/>
    </source>
</evidence>
<feature type="transmembrane region" description="Helical" evidence="16">
    <location>
        <begin position="53"/>
        <end position="74"/>
    </location>
</feature>
<proteinExistence type="predicted"/>
<dbReference type="PRINTS" id="PR00344">
    <property type="entry name" value="BCTRLSENSOR"/>
</dbReference>
<dbReference type="FunFam" id="3.30.565.10:FF:000010">
    <property type="entry name" value="Sensor histidine kinase RcsC"/>
    <property type="match status" value="1"/>
</dbReference>
<evidence type="ECO:0000256" key="14">
    <source>
        <dbReference type="PROSITE-ProRule" id="PRU00110"/>
    </source>
</evidence>
<evidence type="ECO:0000256" key="3">
    <source>
        <dbReference type="ARBA" id="ARBA00012438"/>
    </source>
</evidence>
<dbReference type="SMART" id="SM00448">
    <property type="entry name" value="REC"/>
    <property type="match status" value="1"/>
</dbReference>
<dbReference type="PROSITE" id="PS50109">
    <property type="entry name" value="HIS_KIN"/>
    <property type="match status" value="1"/>
</dbReference>
<comment type="subcellular location">
    <subcellularLocation>
        <location evidence="2">Cell membrane</location>
        <topology evidence="2">Multi-pass membrane protein</topology>
    </subcellularLocation>
</comment>
<dbReference type="GO" id="GO:0005886">
    <property type="term" value="C:plasma membrane"/>
    <property type="evidence" value="ECO:0007669"/>
    <property type="project" value="UniProtKB-SubCell"/>
</dbReference>
<evidence type="ECO:0000256" key="13">
    <source>
        <dbReference type="ARBA" id="ARBA00023136"/>
    </source>
</evidence>
<sequence length="826" mass="87657">MTTLHAARSALARGMVAWRGIWLGGERDQTLYRVIVSILVLGYVTLNPALHRATPLAVTFGLLAYTAGFLWHVLRYPAHSPRRILLAMAADLSLLGIGLHVGGKATALLYPILLWVILGNGFRFGLRYLLLATLLATLSFTAAVLTTPAWRDQPALAGGLLAGLVLLPIYAITLLRRLSQAKDAAEAANRAKTQFLASVSHELRTPLNAVIGLGHLLQETTLDAEQADMTRTITASGRVLLSLINNILDFARLEAGRMPSEREDFCLRGLLGEVRDIVATLATAKGLRIHVHITARTPLGLHGDRRHLEEVLLNLLGNAVKFTEAGEVVLAVDGTVGESGVVCFRCEVSDTGIGIAPEATHRIFETFTQADSSIINRFGGTGLGLAICKHLVTLMGGEIGVESTLGLGSVFYFTLPLGLAAEAPALEEPLPRLALVTSDAALGARVAGLLGAAAPPPTIFATLAQARDGLAGDQALLLLDERHAEANAPALAAAALRTPLALLAPEGEPGLPPRGLRGYALTRLGLQEAALRAAVAMAQTAYPRTVPAANEPAEKPTPAAALRILIAEDNRTNQKVISKVLERAGHSVHVVDNGEQALDALEAESFDLVLMDVNMPVMGGLEAVKLYRFSALGAPRVPIIALTADATQETAQLCQETGMDDCLTKPIEPDRLLQAIARHVPASAALPAREAITDITDHPRFRQAGNAAIDTVVLADLESLGGGGFVIELIDAFLADSAELVEEMTAAARAGDSSAFRGQAHALRSAAANIGAKGLFELCLSWRLIRAQQLDKDAEQLALRLHSELERVRASLLAHRARLQTVARQG</sequence>
<dbReference type="SMART" id="SM00387">
    <property type="entry name" value="HATPase_c"/>
    <property type="match status" value="1"/>
</dbReference>
<dbReference type="Pfam" id="PF02518">
    <property type="entry name" value="HATPase_c"/>
    <property type="match status" value="1"/>
</dbReference>
<keyword evidence="9 20" id="KW-0418">Kinase</keyword>
<keyword evidence="13 16" id="KW-0472">Membrane</keyword>
<feature type="domain" description="Response regulatory" evidence="18">
    <location>
        <begin position="563"/>
        <end position="680"/>
    </location>
</feature>
<dbReference type="InterPro" id="IPR001789">
    <property type="entry name" value="Sig_transdc_resp-reg_receiver"/>
</dbReference>
<evidence type="ECO:0000256" key="15">
    <source>
        <dbReference type="PROSITE-ProRule" id="PRU00169"/>
    </source>
</evidence>
<organism evidence="20">
    <name type="scientific">Acidicaldus sp</name>
    <dbReference type="NCBI Taxonomy" id="1872105"/>
    <lineage>
        <taxon>Bacteria</taxon>
        <taxon>Pseudomonadati</taxon>
        <taxon>Pseudomonadota</taxon>
        <taxon>Alphaproteobacteria</taxon>
        <taxon>Acetobacterales</taxon>
        <taxon>Acetobacteraceae</taxon>
        <taxon>Acidicaldus</taxon>
    </lineage>
</organism>
<dbReference type="AlphaFoldDB" id="A0A8J4H9H7"/>
<keyword evidence="6" id="KW-0808">Transferase</keyword>
<accession>A0A8J4H9H7</accession>
<dbReference type="SUPFAM" id="SSF55874">
    <property type="entry name" value="ATPase domain of HSP90 chaperone/DNA topoisomerase II/histidine kinase"/>
    <property type="match status" value="1"/>
</dbReference>
<dbReference type="InterPro" id="IPR003594">
    <property type="entry name" value="HATPase_dom"/>
</dbReference>
<feature type="modified residue" description="4-aspartylphosphate" evidence="15">
    <location>
        <position position="612"/>
    </location>
</feature>
<dbReference type="PANTHER" id="PTHR45339:SF1">
    <property type="entry name" value="HYBRID SIGNAL TRANSDUCTION HISTIDINE KINASE J"/>
    <property type="match status" value="1"/>
</dbReference>
<dbReference type="EMBL" id="DTQM01000071">
    <property type="protein sequence ID" value="HGC42319.1"/>
    <property type="molecule type" value="Genomic_DNA"/>
</dbReference>
<dbReference type="InterPro" id="IPR004358">
    <property type="entry name" value="Sig_transdc_His_kin-like_C"/>
</dbReference>
<evidence type="ECO:0000256" key="1">
    <source>
        <dbReference type="ARBA" id="ARBA00000085"/>
    </source>
</evidence>
<dbReference type="CDD" id="cd17546">
    <property type="entry name" value="REC_hyHK_CKI1_RcsC-like"/>
    <property type="match status" value="1"/>
</dbReference>
<dbReference type="Gene3D" id="1.20.120.160">
    <property type="entry name" value="HPT domain"/>
    <property type="match status" value="1"/>
</dbReference>
<evidence type="ECO:0000256" key="8">
    <source>
        <dbReference type="ARBA" id="ARBA00022741"/>
    </source>
</evidence>
<evidence type="ECO:0000313" key="20">
    <source>
        <dbReference type="EMBL" id="HGC42319.1"/>
    </source>
</evidence>
<dbReference type="InterPro" id="IPR008207">
    <property type="entry name" value="Sig_transdc_His_kin_Hpt_dom"/>
</dbReference>
<feature type="transmembrane region" description="Helical" evidence="16">
    <location>
        <begin position="30"/>
        <end position="46"/>
    </location>
</feature>
<evidence type="ECO:0000256" key="6">
    <source>
        <dbReference type="ARBA" id="ARBA00022679"/>
    </source>
</evidence>
<feature type="transmembrane region" description="Helical" evidence="16">
    <location>
        <begin position="156"/>
        <end position="175"/>
    </location>
</feature>
<gene>
    <name evidence="20" type="ORF">ENY07_03715</name>
</gene>
<keyword evidence="5 15" id="KW-0597">Phosphoprotein</keyword>
<evidence type="ECO:0000256" key="10">
    <source>
        <dbReference type="ARBA" id="ARBA00022840"/>
    </source>
</evidence>
<dbReference type="Pfam" id="PF00072">
    <property type="entry name" value="Response_reg"/>
    <property type="match status" value="1"/>
</dbReference>
<dbReference type="InterPro" id="IPR036890">
    <property type="entry name" value="HATPase_C_sf"/>
</dbReference>
<dbReference type="Gene3D" id="1.10.287.130">
    <property type="match status" value="1"/>
</dbReference>
<feature type="modified residue" description="Phosphohistidine" evidence="14">
    <location>
        <position position="761"/>
    </location>
</feature>
<evidence type="ECO:0000256" key="7">
    <source>
        <dbReference type="ARBA" id="ARBA00022692"/>
    </source>
</evidence>
<keyword evidence="7 16" id="KW-0812">Transmembrane</keyword>
<feature type="domain" description="HPt" evidence="19">
    <location>
        <begin position="722"/>
        <end position="815"/>
    </location>
</feature>
<dbReference type="InterPro" id="IPR036097">
    <property type="entry name" value="HisK_dim/P_sf"/>
</dbReference>
<feature type="transmembrane region" description="Helical" evidence="16">
    <location>
        <begin position="128"/>
        <end position="150"/>
    </location>
</feature>
<evidence type="ECO:0000259" key="18">
    <source>
        <dbReference type="PROSITE" id="PS50110"/>
    </source>
</evidence>
<dbReference type="SMART" id="SM00388">
    <property type="entry name" value="HisKA"/>
    <property type="match status" value="1"/>
</dbReference>
<dbReference type="PROSITE" id="PS50110">
    <property type="entry name" value="RESPONSE_REGULATORY"/>
    <property type="match status" value="1"/>
</dbReference>
<dbReference type="SUPFAM" id="SSF47226">
    <property type="entry name" value="Histidine-containing phosphotransfer domain, HPT domain"/>
    <property type="match status" value="1"/>
</dbReference>
<dbReference type="Pfam" id="PF00512">
    <property type="entry name" value="HisKA"/>
    <property type="match status" value="1"/>
</dbReference>
<comment type="caution">
    <text evidence="20">The sequence shown here is derived from an EMBL/GenBank/DDBJ whole genome shotgun (WGS) entry which is preliminary data.</text>
</comment>
<dbReference type="SUPFAM" id="SSF52172">
    <property type="entry name" value="CheY-like"/>
    <property type="match status" value="1"/>
</dbReference>
<dbReference type="InterPro" id="IPR005467">
    <property type="entry name" value="His_kinase_dom"/>
</dbReference>
<evidence type="ECO:0000256" key="2">
    <source>
        <dbReference type="ARBA" id="ARBA00004651"/>
    </source>
</evidence>
<dbReference type="InterPro" id="IPR011006">
    <property type="entry name" value="CheY-like_superfamily"/>
</dbReference>